<accession>A0A316C5E3</accession>
<dbReference type="EMBL" id="QGGG01000004">
    <property type="protein sequence ID" value="PWJ84911.1"/>
    <property type="molecule type" value="Genomic_DNA"/>
</dbReference>
<evidence type="ECO:0000256" key="1">
    <source>
        <dbReference type="SAM" id="Phobius"/>
    </source>
</evidence>
<evidence type="ECO:0000313" key="2">
    <source>
        <dbReference type="EMBL" id="PWJ84911.1"/>
    </source>
</evidence>
<feature type="transmembrane region" description="Helical" evidence="1">
    <location>
        <begin position="20"/>
        <end position="37"/>
    </location>
</feature>
<keyword evidence="1" id="KW-0472">Membrane</keyword>
<keyword evidence="3" id="KW-1185">Reference proteome</keyword>
<organism evidence="2 3">
    <name type="scientific">Pseudaminobacter salicylatoxidans</name>
    <dbReference type="NCBI Taxonomy" id="93369"/>
    <lineage>
        <taxon>Bacteria</taxon>
        <taxon>Pseudomonadati</taxon>
        <taxon>Pseudomonadota</taxon>
        <taxon>Alphaproteobacteria</taxon>
        <taxon>Hyphomicrobiales</taxon>
        <taxon>Phyllobacteriaceae</taxon>
        <taxon>Pseudaminobacter</taxon>
    </lineage>
</organism>
<comment type="caution">
    <text evidence="2">The sequence shown here is derived from an EMBL/GenBank/DDBJ whole genome shotgun (WGS) entry which is preliminary data.</text>
</comment>
<gene>
    <name evidence="2" type="ORF">C7441_104179</name>
</gene>
<keyword evidence="1" id="KW-0812">Transmembrane</keyword>
<dbReference type="AlphaFoldDB" id="A0A316C5E3"/>
<protein>
    <submittedName>
        <fullName evidence="2">Uncharacterized protein</fullName>
    </submittedName>
</protein>
<name>A0A316C5E3_PSESE</name>
<proteinExistence type="predicted"/>
<evidence type="ECO:0000313" key="3">
    <source>
        <dbReference type="Proteomes" id="UP000245396"/>
    </source>
</evidence>
<reference evidence="2 3" key="1">
    <citation type="submission" date="2018-05" db="EMBL/GenBank/DDBJ databases">
        <title>Genomic Encyclopedia of Type Strains, Phase IV (KMG-IV): sequencing the most valuable type-strain genomes for metagenomic binning, comparative biology and taxonomic classification.</title>
        <authorList>
            <person name="Goeker M."/>
        </authorList>
    </citation>
    <scope>NUCLEOTIDE SEQUENCE [LARGE SCALE GENOMIC DNA]</scope>
    <source>
        <strain evidence="2 3">DSM 6986</strain>
    </source>
</reference>
<dbReference type="Proteomes" id="UP000245396">
    <property type="component" value="Unassembled WGS sequence"/>
</dbReference>
<dbReference type="RefSeq" id="WP_019172320.1">
    <property type="nucleotide sequence ID" value="NZ_QGGG01000004.1"/>
</dbReference>
<sequence length="58" mass="6354">MTKTIPAEKARQGRRGRQVLLVLVCGLILAAVAWVAVEYYGRAIETPATQNQGISEQQ</sequence>
<keyword evidence="1" id="KW-1133">Transmembrane helix</keyword>